<sequence length="210" mass="24926">MEDLFKIWDKIQSINIDFVIFIFVVIFILKFKDIFELIFRYSTHRTEQLNAAKKLLEDSGYANSKEMAMIKVMMKYHAIKIATSLINEKHGNLYCYLFSKCTEDEMHGLHKVVPFIEIKDNQFYFNDNALMKKKLAGGIIIFVIICINIYISTMFKGELDINLSWLFYSLIIIEAIFAFYWWAKIMPDDIEVKNTKQLLEKTDIDEFNKY</sequence>
<gene>
    <name evidence="2" type="ORF">B4923_14415</name>
</gene>
<feature type="transmembrane region" description="Helical" evidence="1">
    <location>
        <begin position="135"/>
        <end position="153"/>
    </location>
</feature>
<proteinExistence type="predicted"/>
<dbReference type="Proteomes" id="UP000245138">
    <property type="component" value="Unassembled WGS sequence"/>
</dbReference>
<feature type="transmembrane region" description="Helical" evidence="1">
    <location>
        <begin position="12"/>
        <end position="31"/>
    </location>
</feature>
<accession>A0A2U1TNW2</accession>
<keyword evidence="1" id="KW-1133">Transmembrane helix</keyword>
<evidence type="ECO:0000256" key="1">
    <source>
        <dbReference type="SAM" id="Phobius"/>
    </source>
</evidence>
<keyword evidence="1" id="KW-0472">Membrane</keyword>
<evidence type="ECO:0000313" key="2">
    <source>
        <dbReference type="EMBL" id="PWC11088.1"/>
    </source>
</evidence>
<comment type="caution">
    <text evidence="2">The sequence shown here is derived from an EMBL/GenBank/DDBJ whole genome shotgun (WGS) entry which is preliminary data.</text>
</comment>
<evidence type="ECO:0000313" key="3">
    <source>
        <dbReference type="Proteomes" id="UP000245138"/>
    </source>
</evidence>
<organism evidence="2 3">
    <name type="scientific">Brenneria roseae subsp. americana</name>
    <dbReference type="NCBI Taxonomy" id="1508507"/>
    <lineage>
        <taxon>Bacteria</taxon>
        <taxon>Pseudomonadati</taxon>
        <taxon>Pseudomonadota</taxon>
        <taxon>Gammaproteobacteria</taxon>
        <taxon>Enterobacterales</taxon>
        <taxon>Pectobacteriaceae</taxon>
        <taxon>Brenneria</taxon>
    </lineage>
</organism>
<dbReference type="EMBL" id="QDKJ01000011">
    <property type="protein sequence ID" value="PWC11088.1"/>
    <property type="molecule type" value="Genomic_DNA"/>
</dbReference>
<name>A0A2U1TNW2_9GAMM</name>
<keyword evidence="3" id="KW-1185">Reference proteome</keyword>
<dbReference type="AlphaFoldDB" id="A0A2U1TNW2"/>
<reference evidence="2 3" key="1">
    <citation type="submission" date="2018-04" db="EMBL/GenBank/DDBJ databases">
        <title>Brenneria corticis sp.nov.</title>
        <authorList>
            <person name="Li Y."/>
        </authorList>
    </citation>
    <scope>NUCLEOTIDE SEQUENCE [LARGE SCALE GENOMIC DNA]</scope>
    <source>
        <strain evidence="2 3">LMG 27715</strain>
    </source>
</reference>
<keyword evidence="1" id="KW-0812">Transmembrane</keyword>
<dbReference type="RefSeq" id="WP_109055062.1">
    <property type="nucleotide sequence ID" value="NZ_QDKJ01000011.1"/>
</dbReference>
<feature type="transmembrane region" description="Helical" evidence="1">
    <location>
        <begin position="165"/>
        <end position="183"/>
    </location>
</feature>
<protein>
    <submittedName>
        <fullName evidence="2">Uncharacterized protein</fullName>
    </submittedName>
</protein>